<dbReference type="InterPro" id="IPR036753">
    <property type="entry name" value="ARPC3_sf"/>
</dbReference>
<dbReference type="EMBL" id="JADGKB010000162">
    <property type="protein sequence ID" value="KAJ3251904.1"/>
    <property type="molecule type" value="Genomic_DNA"/>
</dbReference>
<keyword evidence="5 6" id="KW-0206">Cytoskeleton</keyword>
<evidence type="ECO:0000256" key="6">
    <source>
        <dbReference type="PIRNR" id="PIRNR016315"/>
    </source>
</evidence>
<dbReference type="Pfam" id="PF04062">
    <property type="entry name" value="P21-Arc"/>
    <property type="match status" value="1"/>
</dbReference>
<evidence type="ECO:0000256" key="2">
    <source>
        <dbReference type="ARBA" id="ARBA00010856"/>
    </source>
</evidence>
<dbReference type="GO" id="GO:0003779">
    <property type="term" value="F:actin binding"/>
    <property type="evidence" value="ECO:0007669"/>
    <property type="project" value="UniProtKB-KW"/>
</dbReference>
<evidence type="ECO:0000256" key="4">
    <source>
        <dbReference type="ARBA" id="ARBA00023203"/>
    </source>
</evidence>
<proteinExistence type="inferred from homology"/>
<dbReference type="SUPFAM" id="SSF69060">
    <property type="entry name" value="Arp2/3 complex 21 kDa subunit ARPC3"/>
    <property type="match status" value="1"/>
</dbReference>
<name>A0AAD5UDF0_9FUNG</name>
<evidence type="ECO:0000256" key="3">
    <source>
        <dbReference type="ARBA" id="ARBA00022490"/>
    </source>
</evidence>
<comment type="subcellular location">
    <subcellularLocation>
        <location evidence="1 6">Cytoplasm</location>
        <location evidence="1 6">Cytoskeleton</location>
    </subcellularLocation>
</comment>
<reference evidence="7" key="1">
    <citation type="submission" date="2020-05" db="EMBL/GenBank/DDBJ databases">
        <title>Phylogenomic resolution of chytrid fungi.</title>
        <authorList>
            <person name="Stajich J.E."/>
            <person name="Amses K."/>
            <person name="Simmons R."/>
            <person name="Seto K."/>
            <person name="Myers J."/>
            <person name="Bonds A."/>
            <person name="Quandt C.A."/>
            <person name="Barry K."/>
            <person name="Liu P."/>
            <person name="Grigoriev I."/>
            <person name="Longcore J.E."/>
            <person name="James T.Y."/>
        </authorList>
    </citation>
    <scope>NUCLEOTIDE SEQUENCE</scope>
    <source>
        <strain evidence="7">PLAUS21</strain>
    </source>
</reference>
<dbReference type="GO" id="GO:0005885">
    <property type="term" value="C:Arp2/3 protein complex"/>
    <property type="evidence" value="ECO:0007669"/>
    <property type="project" value="UniProtKB-UniRule"/>
</dbReference>
<dbReference type="Proteomes" id="UP001210925">
    <property type="component" value="Unassembled WGS sequence"/>
</dbReference>
<evidence type="ECO:0000313" key="8">
    <source>
        <dbReference type="Proteomes" id="UP001210925"/>
    </source>
</evidence>
<dbReference type="Gene3D" id="1.10.1760.10">
    <property type="entry name" value="Actin-related protein 2/3 complex subunit 3"/>
    <property type="match status" value="1"/>
</dbReference>
<comment type="caution">
    <text evidence="7">The sequence shown here is derived from an EMBL/GenBank/DDBJ whole genome shotgun (WGS) entry which is preliminary data.</text>
</comment>
<dbReference type="AlphaFoldDB" id="A0AAD5UDF0"/>
<evidence type="ECO:0000256" key="1">
    <source>
        <dbReference type="ARBA" id="ARBA00004245"/>
    </source>
</evidence>
<comment type="subunit">
    <text evidence="6">Component of the Arp2/3 complex.</text>
</comment>
<sequence>MPAYHSSFNQTDAKVISIPILPIKTKARQFAPNQLEEGDDIIDEALGLFRANTFFRNFDIKGGADKLLIYLTLYIQECLNKLSKLPNAIEGNKILQTHAVQNFPLPGDATFPLNSMFEKPLTRQDAEFLKGYLTQLRQELGQRLIERIYEDDKPSKWWMCFSKRKFMGMAGVGTLQ</sequence>
<keyword evidence="4 6" id="KW-0009">Actin-binding</keyword>
<dbReference type="GO" id="GO:0030833">
    <property type="term" value="P:regulation of actin filament polymerization"/>
    <property type="evidence" value="ECO:0007669"/>
    <property type="project" value="InterPro"/>
</dbReference>
<dbReference type="PIRSF" id="PIRSF016315">
    <property type="entry name" value="ARP2/3_P21-Arc"/>
    <property type="match status" value="1"/>
</dbReference>
<gene>
    <name evidence="7" type="primary">ARPC3</name>
    <name evidence="7" type="ORF">HK103_002009</name>
</gene>
<comment type="function">
    <text evidence="6">Functions as component of the Arp2/3 complex which is involved in regulation of actin polymerization and together with an activating nucleation-promoting factor (NPF) mediates the formation of branched actin networks.</text>
</comment>
<dbReference type="GO" id="GO:0034314">
    <property type="term" value="P:Arp2/3 complex-mediated actin nucleation"/>
    <property type="evidence" value="ECO:0007669"/>
    <property type="project" value="UniProtKB-UniRule"/>
</dbReference>
<evidence type="ECO:0000313" key="7">
    <source>
        <dbReference type="EMBL" id="KAJ3251904.1"/>
    </source>
</evidence>
<accession>A0AAD5UDF0</accession>
<evidence type="ECO:0000256" key="5">
    <source>
        <dbReference type="ARBA" id="ARBA00023212"/>
    </source>
</evidence>
<protein>
    <recommendedName>
        <fullName evidence="6">Actin-related protein 2/3 complex subunit 3</fullName>
    </recommendedName>
</protein>
<dbReference type="PANTHER" id="PTHR12391">
    <property type="entry name" value="ARP2/3 COMPLEX 21 KD SUBUNIT"/>
    <property type="match status" value="1"/>
</dbReference>
<keyword evidence="8" id="KW-1185">Reference proteome</keyword>
<comment type="similarity">
    <text evidence="2 6">Belongs to the ARPC3 family.</text>
</comment>
<dbReference type="InterPro" id="IPR007204">
    <property type="entry name" value="ARPC3"/>
</dbReference>
<organism evidence="7 8">
    <name type="scientific">Boothiomyces macroporosus</name>
    <dbReference type="NCBI Taxonomy" id="261099"/>
    <lineage>
        <taxon>Eukaryota</taxon>
        <taxon>Fungi</taxon>
        <taxon>Fungi incertae sedis</taxon>
        <taxon>Chytridiomycota</taxon>
        <taxon>Chytridiomycota incertae sedis</taxon>
        <taxon>Chytridiomycetes</taxon>
        <taxon>Rhizophydiales</taxon>
        <taxon>Terramycetaceae</taxon>
        <taxon>Boothiomyces</taxon>
    </lineage>
</organism>
<keyword evidence="3 6" id="KW-0963">Cytoplasm</keyword>